<dbReference type="AlphaFoldDB" id="A0AB34JRC7"/>
<feature type="compositionally biased region" description="Low complexity" evidence="1">
    <location>
        <begin position="331"/>
        <end position="340"/>
    </location>
</feature>
<feature type="transmembrane region" description="Helical" evidence="2">
    <location>
        <begin position="890"/>
        <end position="909"/>
    </location>
</feature>
<feature type="compositionally biased region" description="Basic and acidic residues" evidence="1">
    <location>
        <begin position="215"/>
        <end position="226"/>
    </location>
</feature>
<dbReference type="PANTHER" id="PTHR12242:SF1">
    <property type="entry name" value="MYND-TYPE DOMAIN-CONTAINING PROTEIN"/>
    <property type="match status" value="1"/>
</dbReference>
<reference evidence="3 4" key="1">
    <citation type="journal article" date="2024" name="Science">
        <title>Giant polyketide synthase enzymes in the biosynthesis of giant marine polyether toxins.</title>
        <authorList>
            <person name="Fallon T.R."/>
            <person name="Shende V.V."/>
            <person name="Wierzbicki I.H."/>
            <person name="Pendleton A.L."/>
            <person name="Watervoot N.F."/>
            <person name="Auber R.P."/>
            <person name="Gonzalez D.J."/>
            <person name="Wisecaver J.H."/>
            <person name="Moore B.S."/>
        </authorList>
    </citation>
    <scope>NUCLEOTIDE SEQUENCE [LARGE SCALE GENOMIC DNA]</scope>
    <source>
        <strain evidence="3 4">12B1</strain>
    </source>
</reference>
<sequence>MSRPTPPPPQLQGACAENQPVPSPDELLHGGWVKLIGTLSSTRCWMTIFMKAGLVPFDDETCQKQVQPQLPLFNVTIVRKGQTLLVSSADRSIKFKPTDAISSDSWEVQLRTVAVAAVFDDNVSSSLGWLHRNVGDNWGQQETQRHLVSSPLEGTEEEYYTSSALTPASISLGVLHELTDPDEPGVVRRGELRESAQSHYTSVTDMSDGPGSLRNTEKGPVDDRTSVRTLGFRASAQRPGSRASLLSLNAGSMTSFPLHQSSRGSLAIGENRASLRNYQRNSTASEFSLSSRSLAGQASRDSLRKHPPLEGRRPYDIRRPQSLKSLDESSKSSSTSARSSCTTGNSKPRLVHPDETVESHAGPRRSTFRLNKCGATTPRGSMSLSGTTRMSWALRNAFAKIPSAVETLWAGTSAQKQREKKARAARARFQKAIDLVVLSLDMHGRLDLDPLTRRNFVTRAHAASEVGCNDDFRPSRIFGLRSSRPFSASIDESLPQGLGALPDAGERKASWLPGLPVFPNPESQTDCSPPAVCDSRAQKAPQDERCGSFPALPVRGRSDGETVSDQLEDQARAARFSLPATAGPTRGRKDVTTQTGKSQFGVYVKFRSSSPLNRSGESCESSSPPTSPRPVFSMISSLGASESSCGGAAIAMLPARLGSNERTSSLNSRSSKLSYDPRRFRSESVLSIGSPSSPRRSRTSWGVALVKPRNRGSSGAEEYIDLCTLCSQPIKASFSPRGLRRLSFQLDGTPWRTAFGEPNPLFYTIVEQLGLVTPLGGGLTHKDANLKRSARELEAQRCEVRERQVEWETSFAAKHGRKADDEDRMSSAMFCRHESKLQQIKELQQINKYFVRLRVFLAVIWLCCLIWGIADWPTRAKSFYLIKMSHWSNIMLECYLVFAAVCTYLAIYSDIPDGTHEATPWFVRVAWFLQTIALSSSIYITVVRLVDPNGVTGGGGYWTHYGVVAATHGVNTILALLDYVVCFRMPQYLVHTFAPMSFEVIYQIFAFLYYILGGKGDDGVSSYIYRPMDFSSIPLQVMLYELLSFDFFMVPFVYIIIYLIYLMVRTCRIVGEIADDIERRERLKEGRRFAISVKDLSLSKNSWEKTPRSSISPNSASFSETADESFLQRRSFVVSALGLDVDDPTPRKSSLQSRCSTRRVSHDGMLELV</sequence>
<keyword evidence="2" id="KW-0472">Membrane</keyword>
<dbReference type="GO" id="GO:0016020">
    <property type="term" value="C:membrane"/>
    <property type="evidence" value="ECO:0007669"/>
    <property type="project" value="TreeGrafter"/>
</dbReference>
<evidence type="ECO:0008006" key="5">
    <source>
        <dbReference type="Google" id="ProtNLM"/>
    </source>
</evidence>
<feature type="transmembrane region" description="Helical" evidence="2">
    <location>
        <begin position="1037"/>
        <end position="1061"/>
    </location>
</feature>
<feature type="region of interest" description="Disordered" evidence="1">
    <location>
        <begin position="282"/>
        <end position="382"/>
    </location>
</feature>
<feature type="region of interest" description="Disordered" evidence="1">
    <location>
        <begin position="193"/>
        <end position="241"/>
    </location>
</feature>
<evidence type="ECO:0000313" key="3">
    <source>
        <dbReference type="EMBL" id="KAL1523246.1"/>
    </source>
</evidence>
<dbReference type="Proteomes" id="UP001515480">
    <property type="component" value="Unassembled WGS sequence"/>
</dbReference>
<organism evidence="3 4">
    <name type="scientific">Prymnesium parvum</name>
    <name type="common">Toxic golden alga</name>
    <dbReference type="NCBI Taxonomy" id="97485"/>
    <lineage>
        <taxon>Eukaryota</taxon>
        <taxon>Haptista</taxon>
        <taxon>Haptophyta</taxon>
        <taxon>Prymnesiophyceae</taxon>
        <taxon>Prymnesiales</taxon>
        <taxon>Prymnesiaceae</taxon>
        <taxon>Prymnesium</taxon>
    </lineage>
</organism>
<gene>
    <name evidence="3" type="ORF">AB1Y20_018196</name>
</gene>
<feature type="region of interest" description="Disordered" evidence="1">
    <location>
        <begin position="522"/>
        <end position="596"/>
    </location>
</feature>
<protein>
    <recommendedName>
        <fullName evidence="5">Transmembrane protein</fullName>
    </recommendedName>
</protein>
<name>A0AB34JRC7_PRYPA</name>
<evidence type="ECO:0000256" key="2">
    <source>
        <dbReference type="SAM" id="Phobius"/>
    </source>
</evidence>
<evidence type="ECO:0000256" key="1">
    <source>
        <dbReference type="SAM" id="MobiDB-lite"/>
    </source>
</evidence>
<keyword evidence="4" id="KW-1185">Reference proteome</keyword>
<keyword evidence="2" id="KW-1133">Transmembrane helix</keyword>
<evidence type="ECO:0000313" key="4">
    <source>
        <dbReference type="Proteomes" id="UP001515480"/>
    </source>
</evidence>
<feature type="transmembrane region" description="Helical" evidence="2">
    <location>
        <begin position="988"/>
        <end position="1012"/>
    </location>
</feature>
<feature type="compositionally biased region" description="Low complexity" evidence="1">
    <location>
        <begin position="615"/>
        <end position="630"/>
    </location>
</feature>
<comment type="caution">
    <text evidence="3">The sequence shown here is derived from an EMBL/GenBank/DDBJ whole genome shotgun (WGS) entry which is preliminary data.</text>
</comment>
<proteinExistence type="predicted"/>
<feature type="region of interest" description="Disordered" evidence="1">
    <location>
        <begin position="610"/>
        <end position="630"/>
    </location>
</feature>
<feature type="transmembrane region" description="Helical" evidence="2">
    <location>
        <begin position="921"/>
        <end position="946"/>
    </location>
</feature>
<feature type="transmembrane region" description="Helical" evidence="2">
    <location>
        <begin position="958"/>
        <end position="981"/>
    </location>
</feature>
<dbReference type="EMBL" id="JBGBPQ010000006">
    <property type="protein sequence ID" value="KAL1523246.1"/>
    <property type="molecule type" value="Genomic_DNA"/>
</dbReference>
<feature type="transmembrane region" description="Helical" evidence="2">
    <location>
        <begin position="849"/>
        <end position="870"/>
    </location>
</feature>
<feature type="compositionally biased region" description="Polar residues" evidence="1">
    <location>
        <begin position="282"/>
        <end position="300"/>
    </location>
</feature>
<keyword evidence="2" id="KW-0812">Transmembrane</keyword>
<feature type="compositionally biased region" description="Basic and acidic residues" evidence="1">
    <location>
        <begin position="301"/>
        <end position="330"/>
    </location>
</feature>
<accession>A0AB34JRC7</accession>
<dbReference type="PANTHER" id="PTHR12242">
    <property type="entry name" value="OS02G0130600 PROTEIN-RELATED"/>
    <property type="match status" value="1"/>
</dbReference>